<feature type="chain" id="PRO_5045087869" evidence="1">
    <location>
        <begin position="28"/>
        <end position="106"/>
    </location>
</feature>
<gene>
    <name evidence="2" type="ORF">Pen02_36730</name>
</gene>
<keyword evidence="1" id="KW-0732">Signal</keyword>
<organism evidence="2 3">
    <name type="scientific">Plantactinospora endophytica</name>
    <dbReference type="NCBI Taxonomy" id="673535"/>
    <lineage>
        <taxon>Bacteria</taxon>
        <taxon>Bacillati</taxon>
        <taxon>Actinomycetota</taxon>
        <taxon>Actinomycetes</taxon>
        <taxon>Micromonosporales</taxon>
        <taxon>Micromonosporaceae</taxon>
        <taxon>Plantactinospora</taxon>
    </lineage>
</organism>
<comment type="caution">
    <text evidence="2">The sequence shown here is derived from an EMBL/GenBank/DDBJ whole genome shotgun (WGS) entry which is preliminary data.</text>
</comment>
<dbReference type="EMBL" id="BONW01000016">
    <property type="protein sequence ID" value="GIG88737.1"/>
    <property type="molecule type" value="Genomic_DNA"/>
</dbReference>
<reference evidence="2 3" key="1">
    <citation type="submission" date="2021-01" db="EMBL/GenBank/DDBJ databases">
        <title>Whole genome shotgun sequence of Plantactinospora endophytica NBRC 110450.</title>
        <authorList>
            <person name="Komaki H."/>
            <person name="Tamura T."/>
        </authorList>
    </citation>
    <scope>NUCLEOTIDE SEQUENCE [LARGE SCALE GENOMIC DNA]</scope>
    <source>
        <strain evidence="2 3">NBRC 110450</strain>
    </source>
</reference>
<feature type="signal peptide" evidence="1">
    <location>
        <begin position="1"/>
        <end position="27"/>
    </location>
</feature>
<evidence type="ECO:0000313" key="3">
    <source>
        <dbReference type="Proteomes" id="UP000646749"/>
    </source>
</evidence>
<proteinExistence type="predicted"/>
<protein>
    <submittedName>
        <fullName evidence="2">Uncharacterized protein</fullName>
    </submittedName>
</protein>
<name>A0ABQ4E242_9ACTN</name>
<sequence>MVRRRLVAAAVTSLGLVAGALTTSSSAASADAVQAQPMCYVWEDHNTHGELCEGWGSGSEFRATARCKNGQMAYGNWYAADTFYGTWSYAYCSAKGGLADGWFQLR</sequence>
<dbReference type="Proteomes" id="UP000646749">
    <property type="component" value="Unassembled WGS sequence"/>
</dbReference>
<accession>A0ABQ4E242</accession>
<evidence type="ECO:0000313" key="2">
    <source>
        <dbReference type="EMBL" id="GIG88737.1"/>
    </source>
</evidence>
<keyword evidence="3" id="KW-1185">Reference proteome</keyword>
<evidence type="ECO:0000256" key="1">
    <source>
        <dbReference type="SAM" id="SignalP"/>
    </source>
</evidence>